<feature type="domain" description="DUF7077" evidence="7">
    <location>
        <begin position="919"/>
        <end position="1039"/>
    </location>
</feature>
<dbReference type="EMBL" id="JAPVEA010000006">
    <property type="protein sequence ID" value="KAJ5450033.1"/>
    <property type="molecule type" value="Genomic_DNA"/>
</dbReference>
<reference evidence="9" key="2">
    <citation type="journal article" date="2023" name="IMA Fungus">
        <title>Comparative genomic study of the Penicillium genus elucidates a diverse pangenome and 15 lateral gene transfer events.</title>
        <authorList>
            <person name="Petersen C."/>
            <person name="Sorensen T."/>
            <person name="Nielsen M.R."/>
            <person name="Sondergaard T.E."/>
            <person name="Sorensen J.L."/>
            <person name="Fitzpatrick D.A."/>
            <person name="Frisvad J.C."/>
            <person name="Nielsen K.L."/>
        </authorList>
    </citation>
    <scope>NUCLEOTIDE SEQUENCE</scope>
    <source>
        <strain evidence="9">IBT 16125</strain>
    </source>
</reference>
<dbReference type="Proteomes" id="UP001213681">
    <property type="component" value="Unassembled WGS sequence"/>
</dbReference>
<dbReference type="GO" id="GO:1990071">
    <property type="term" value="C:TRAPPII protein complex"/>
    <property type="evidence" value="ECO:0007669"/>
    <property type="project" value="InterPro"/>
</dbReference>
<dbReference type="GO" id="GO:0006891">
    <property type="term" value="P:intra-Golgi vesicle-mediated transport"/>
    <property type="evidence" value="ECO:0007669"/>
    <property type="project" value="TreeGrafter"/>
</dbReference>
<dbReference type="RefSeq" id="XP_056765568.1">
    <property type="nucleotide sequence ID" value="XM_056909864.1"/>
</dbReference>
<evidence type="ECO:0000313" key="9">
    <source>
        <dbReference type="EMBL" id="KAJ5450033.1"/>
    </source>
</evidence>
<comment type="subcellular location">
    <subcellularLocation>
        <location evidence="1">Golgi apparatus</location>
    </subcellularLocation>
</comment>
<dbReference type="PANTHER" id="PTHR13251:SF3">
    <property type="entry name" value="TRAFFICKING PROTEIN PARTICLE COMPLEX SUBUNIT 10"/>
    <property type="match status" value="1"/>
</dbReference>
<reference evidence="9" key="1">
    <citation type="submission" date="2022-12" db="EMBL/GenBank/DDBJ databases">
        <authorList>
            <person name="Petersen C."/>
        </authorList>
    </citation>
    <scope>NUCLEOTIDE SEQUENCE</scope>
    <source>
        <strain evidence="9">IBT 16125</strain>
    </source>
</reference>
<keyword evidence="2" id="KW-0813">Transport</keyword>
<dbReference type="InterPro" id="IPR055505">
    <property type="entry name" value="DUF7077"/>
</dbReference>
<keyword evidence="3" id="KW-0333">Golgi apparatus</keyword>
<dbReference type="GO" id="GO:0034498">
    <property type="term" value="P:early endosome to Golgi transport"/>
    <property type="evidence" value="ECO:0007669"/>
    <property type="project" value="TreeGrafter"/>
</dbReference>
<dbReference type="Pfam" id="PF23274">
    <property type="entry name" value="DUF7077"/>
    <property type="match status" value="1"/>
</dbReference>
<feature type="region of interest" description="Disordered" evidence="4">
    <location>
        <begin position="507"/>
        <end position="551"/>
    </location>
</feature>
<proteinExistence type="predicted"/>
<sequence>MDPSKAASSNVTVEYTDPSGLFPLIQPAIESKLPLKNLHWKSPTRPVRSIESLRIGFTPAPADATERKSSSDGTATVPHRRHQIPGLRQTPYLKIYLLRCDDNDTYKATARKTLREWIKAQGSSGSTQATGSSQEKHDAFEWLILHVVQDGDGTEKTPTSTSKWGRSTTTVLEKVKADFNGTSKTAVDRVAQLRIPKEGTTAKSPELAEQLEDLIDKVKNGILASFDQRVAQYEEDIKEKDSQRSLPGWNFCTFFILKEGLARGFENVGLFEDALLGYDELSFGLDAAIRDQLHGNSEQHGTTLLDSSKKWVETARKTLESGSSANDSDQNDQGPSLEIDPEDFPLSATKLPYREMILASDISIFDFRTYVFSRQLTLLLRAARAPSVVANEPAKRDRKPEDLILLSEICARSLEFISLAARNLRYGLECGLEDVENDTKADVINNLVSSWAYSAALQILNQTFTPDLALPESSLHAVTQAREPANPTVWINENRSEIPRRSSSLIASTASRPIRPMTQDLSDTPAGTLQRRSTLDHPKPAPGSLQKTGSEQLASARGELLLLARRSLEEIARRRGWSEKWNDLGLLFDDSHRAGAGGLSDVSLEDNDASHKETSSEAKYTSLVGIELAILKAALRSRETYLSLYEDFTDHIIRHYMVANRANSAETALADIAILRYRQGDYEAAASYFHQMAPFYGSKLWVVLEGSMLELYARCLKELKRNEDFVRVMLRLLAKFAAYAQAKLSVRERALSTPPSILQLEQLAGYVTDLFSGASAMQKDVTASLVEFFADLRVDPAIQLYEDKDGFQIKLSLRFLLGPKINIDSIKVRLVSETSSQNAEHWIEASTNFVVKSSMTTILIDSSTTLHGKYFVDRLEMKSGNITFSFNNGNNSALPIGFRESDEDEETDRRPYIYCYPPPQGLQAKVVSPHLINLEAMRTVELELNSGRNDIKAGIIRVRPATAGLRLRISEVEVVEGRIDVTPNIDAGTIEFTQLPPQRFVRLRIPYTVEETFTTLSARAEISYETDRGKFAFSTAHNIVATLPISVNVQDIFKDELLFSRFTISPAMLIPLRITNCSLPSSDVYDVQTSITGPVAMDVFPKQPASLLYKIRPGGLNSATAGPETPRSLRLRVDFTCVDDECLDAVEKLFHSAIQSSPFSQYATLLTSHIVSSFRAQLSTSDIEVIGLVREVEMLPYRSVHWEELLGALKERTEDVRQWLTSWHESNPIIRLPEQASIPTRSIIIPVDIPEIQVVHTAELHLQPKAASANTDPSSSHAAVGQMIAAELCIRHTRRWCPSKNQAYADQPLECSYELHANTELWLLGGRRRANFLARDGETIRFTVLLLPQKPGHLLLPGLEVRTFAPTQPQPPMSPPATDVAAGGPAVPIQRQPIACEVDYRNHGETVLVLPDLRKTTVSLSASGSPGGSSWLVDSERRAEVH</sequence>
<accession>A0AAD6C4E6</accession>
<dbReference type="GeneID" id="81600107"/>
<feature type="domain" description="TRAPPC10/Trs130 C-terminal" evidence="5">
    <location>
        <begin position="1246"/>
        <end position="1410"/>
    </location>
</feature>
<evidence type="ECO:0000256" key="2">
    <source>
        <dbReference type="ARBA" id="ARBA00022448"/>
    </source>
</evidence>
<evidence type="ECO:0000259" key="7">
    <source>
        <dbReference type="Pfam" id="PF23274"/>
    </source>
</evidence>
<evidence type="ECO:0000313" key="10">
    <source>
        <dbReference type="Proteomes" id="UP001213681"/>
    </source>
</evidence>
<evidence type="ECO:0000259" key="5">
    <source>
        <dbReference type="Pfam" id="PF12584"/>
    </source>
</evidence>
<name>A0AAD6C4E6_9EURO</name>
<evidence type="ECO:0000259" key="8">
    <source>
        <dbReference type="Pfam" id="PF24967"/>
    </source>
</evidence>
<feature type="domain" description="Trs130 NTS" evidence="8">
    <location>
        <begin position="628"/>
        <end position="722"/>
    </location>
</feature>
<evidence type="ECO:0000259" key="6">
    <source>
        <dbReference type="Pfam" id="PF23036"/>
    </source>
</evidence>
<feature type="region of interest" description="Disordered" evidence="4">
    <location>
        <begin position="1419"/>
        <end position="1442"/>
    </location>
</feature>
<feature type="compositionally biased region" description="Low complexity" evidence="4">
    <location>
        <begin position="1419"/>
        <end position="1430"/>
    </location>
</feature>
<dbReference type="InterPro" id="IPR056916">
    <property type="entry name" value="NTS_TR130"/>
</dbReference>
<dbReference type="GO" id="GO:0005829">
    <property type="term" value="C:cytosol"/>
    <property type="evidence" value="ECO:0007669"/>
    <property type="project" value="GOC"/>
</dbReference>
<feature type="region of interest" description="Disordered" evidence="4">
    <location>
        <begin position="319"/>
        <end position="343"/>
    </location>
</feature>
<organism evidence="9 10">
    <name type="scientific">Penicillium daleae</name>
    <dbReference type="NCBI Taxonomy" id="63821"/>
    <lineage>
        <taxon>Eukaryota</taxon>
        <taxon>Fungi</taxon>
        <taxon>Dikarya</taxon>
        <taxon>Ascomycota</taxon>
        <taxon>Pezizomycotina</taxon>
        <taxon>Eurotiomycetes</taxon>
        <taxon>Eurotiomycetidae</taxon>
        <taxon>Eurotiales</taxon>
        <taxon>Aspergillaceae</taxon>
        <taxon>Penicillium</taxon>
    </lineage>
</organism>
<evidence type="ECO:0000256" key="1">
    <source>
        <dbReference type="ARBA" id="ARBA00004555"/>
    </source>
</evidence>
<protein>
    <recommendedName>
        <fullName evidence="11">TMEM1 family protein</fullName>
    </recommendedName>
</protein>
<feature type="compositionally biased region" description="Polar residues" evidence="4">
    <location>
        <begin position="519"/>
        <end position="532"/>
    </location>
</feature>
<feature type="domain" description="TRAPPC10/Trs130 N-terminal" evidence="6">
    <location>
        <begin position="9"/>
        <end position="387"/>
    </location>
</feature>
<keyword evidence="10" id="KW-1185">Reference proteome</keyword>
<dbReference type="Pfam" id="PF24965">
    <property type="entry name" value="TRS130_4HB"/>
    <property type="match status" value="1"/>
</dbReference>
<feature type="region of interest" description="Disordered" evidence="4">
    <location>
        <begin position="58"/>
        <end position="81"/>
    </location>
</feature>
<dbReference type="PANTHER" id="PTHR13251">
    <property type="entry name" value="EPILEPSY HOLOPROSENCEPHALY CANDIDATE 1/TMEM1"/>
    <property type="match status" value="1"/>
</dbReference>
<dbReference type="InterPro" id="IPR022233">
    <property type="entry name" value="TRAPPC10/Trs130_C"/>
</dbReference>
<dbReference type="InterPro" id="IPR056913">
    <property type="entry name" value="TRAPPC10/Trs130_N"/>
</dbReference>
<dbReference type="Pfam" id="PF23036">
    <property type="entry name" value="TRAPPC10_1st"/>
    <property type="match status" value="1"/>
</dbReference>
<evidence type="ECO:0000256" key="3">
    <source>
        <dbReference type="ARBA" id="ARBA00023034"/>
    </source>
</evidence>
<evidence type="ECO:0000256" key="4">
    <source>
        <dbReference type="SAM" id="MobiDB-lite"/>
    </source>
</evidence>
<evidence type="ECO:0008006" key="11">
    <source>
        <dbReference type="Google" id="ProtNLM"/>
    </source>
</evidence>
<dbReference type="InterPro" id="IPR045126">
    <property type="entry name" value="TRAPPC10/Trs130"/>
</dbReference>
<gene>
    <name evidence="9" type="ORF">N7458_006482</name>
</gene>
<dbReference type="Pfam" id="PF24967">
    <property type="entry name" value="NTS_TR130"/>
    <property type="match status" value="1"/>
</dbReference>
<dbReference type="Pfam" id="PF12584">
    <property type="entry name" value="TRAPPC10"/>
    <property type="match status" value="1"/>
</dbReference>
<comment type="caution">
    <text evidence="9">The sequence shown here is derived from an EMBL/GenBank/DDBJ whole genome shotgun (WGS) entry which is preliminary data.</text>
</comment>
<feature type="compositionally biased region" description="Polar residues" evidence="4">
    <location>
        <begin position="320"/>
        <end position="334"/>
    </location>
</feature>